<dbReference type="InterPro" id="IPR051276">
    <property type="entry name" value="Saccharopine_DH-like_oxidrdct"/>
</dbReference>
<dbReference type="PANTHER" id="PTHR12286:SF5">
    <property type="entry name" value="SACCHAROPINE DEHYDROGENASE-LIKE OXIDOREDUCTASE"/>
    <property type="match status" value="1"/>
</dbReference>
<feature type="transmembrane region" description="Helical" evidence="2">
    <location>
        <begin position="15"/>
        <end position="33"/>
    </location>
</feature>
<dbReference type="InterPro" id="IPR005097">
    <property type="entry name" value="Sacchrp_dh_NADP-bd"/>
</dbReference>
<dbReference type="InterPro" id="IPR036291">
    <property type="entry name" value="NAD(P)-bd_dom_sf"/>
</dbReference>
<dbReference type="Proteomes" id="UP000277928">
    <property type="component" value="Unassembled WGS sequence"/>
</dbReference>
<feature type="domain" description="Saccharopine dehydrogenase NADP binding" evidence="3">
    <location>
        <begin position="15"/>
        <end position="148"/>
    </location>
</feature>
<protein>
    <recommendedName>
        <fullName evidence="3">Saccharopine dehydrogenase NADP binding domain-containing protein</fullName>
    </recommendedName>
</protein>
<dbReference type="AlphaFoldDB" id="A0A3P6SM79"/>
<evidence type="ECO:0000313" key="5">
    <source>
        <dbReference type="Proteomes" id="UP000277928"/>
    </source>
</evidence>
<dbReference type="GO" id="GO:0009247">
    <property type="term" value="P:glycolipid biosynthetic process"/>
    <property type="evidence" value="ECO:0007669"/>
    <property type="project" value="TreeGrafter"/>
</dbReference>
<dbReference type="FunFam" id="3.40.50.720:FF:000178">
    <property type="entry name" value="Saccharopine dehydrogenase-like oxidoreductase"/>
    <property type="match status" value="1"/>
</dbReference>
<dbReference type="OMA" id="KRPVQMH"/>
<evidence type="ECO:0000259" key="3">
    <source>
        <dbReference type="Pfam" id="PF03435"/>
    </source>
</evidence>
<evidence type="ECO:0000256" key="2">
    <source>
        <dbReference type="SAM" id="Phobius"/>
    </source>
</evidence>
<organism evidence="4 5">
    <name type="scientific">Litomosoides sigmodontis</name>
    <name type="common">Filarial nematode worm</name>
    <dbReference type="NCBI Taxonomy" id="42156"/>
    <lineage>
        <taxon>Eukaryota</taxon>
        <taxon>Metazoa</taxon>
        <taxon>Ecdysozoa</taxon>
        <taxon>Nematoda</taxon>
        <taxon>Chromadorea</taxon>
        <taxon>Rhabditida</taxon>
        <taxon>Spirurina</taxon>
        <taxon>Spiruromorpha</taxon>
        <taxon>Filarioidea</taxon>
        <taxon>Onchocercidae</taxon>
        <taxon>Litomosoides</taxon>
    </lineage>
</organism>
<keyword evidence="2" id="KW-0812">Transmembrane</keyword>
<reference evidence="4 5" key="1">
    <citation type="submission" date="2018-08" db="EMBL/GenBank/DDBJ databases">
        <authorList>
            <person name="Laetsch R D."/>
            <person name="Stevens L."/>
            <person name="Kumar S."/>
            <person name="Blaxter L. M."/>
        </authorList>
    </citation>
    <scope>NUCLEOTIDE SEQUENCE [LARGE SCALE GENOMIC DNA]</scope>
</reference>
<dbReference type="GO" id="GO:0005886">
    <property type="term" value="C:plasma membrane"/>
    <property type="evidence" value="ECO:0007669"/>
    <property type="project" value="TreeGrafter"/>
</dbReference>
<dbReference type="PANTHER" id="PTHR12286">
    <property type="entry name" value="SACCHAROPINE DEHYDROGENASE-LIKE OXIDOREDUCTASE"/>
    <property type="match status" value="1"/>
</dbReference>
<comment type="similarity">
    <text evidence="1">Belongs to the saccharopine dehydrogenase family.</text>
</comment>
<dbReference type="Pfam" id="PF03435">
    <property type="entry name" value="Sacchrp_dh_NADP"/>
    <property type="match status" value="1"/>
</dbReference>
<dbReference type="EMBL" id="UYRX01000069">
    <property type="protein sequence ID" value="VDK72429.1"/>
    <property type="molecule type" value="Genomic_DNA"/>
</dbReference>
<dbReference type="GO" id="GO:0005811">
    <property type="term" value="C:lipid droplet"/>
    <property type="evidence" value="ECO:0007669"/>
    <property type="project" value="TreeGrafter"/>
</dbReference>
<accession>A0A3P6SM79</accession>
<name>A0A3P6SM79_LITSI</name>
<proteinExistence type="inferred from homology"/>
<gene>
    <name evidence="4" type="ORF">NLS_LOCUS1783</name>
</gene>
<dbReference type="STRING" id="42156.A0A3P6SM79"/>
<dbReference type="Gene3D" id="3.40.50.720">
    <property type="entry name" value="NAD(P)-binding Rossmann-like Domain"/>
    <property type="match status" value="1"/>
</dbReference>
<dbReference type="OrthoDB" id="10268090at2759"/>
<sequence length="448" mass="49807">MEQSSGALKMSRYDIVLYGASGFTGAYVLKLLLEEQKQQSISFAIAGRSEARLRKLLNSTGQDLGKDLRNISIIIANSYDESTLVAMAKQAKVIINVVGPYRLYGEAVVKASVENGASYVDISGEPAFLESMQMKYNDIAQKNGLYVVGACGWDSIPCDLGVNFLKEKFNGQLNHVETFVQLNTGPAGYSFNAGTYRTLVLGMANMMTDGLGKIRRTIMPERLPKSSFRAPKRGTFWFNEKIDGWCLPFYGSDKSVVTRSQYFDYKFHNVLPVQVETFIRVKSFVWACLLSLWLVVFSAAAKVSFMKDFLLAYPGLCSFGMFKDSGPTAEQENQFPLILNLLLFLLKKIKQASFTYWFFGTGWTEKHSSLDEYKVKPNKQMVARCVGPDAGYISTSACILAAALSLLSDADKLPQGGVYTSAAAFKDTGIYGRLERYGVRFEIVDEIN</sequence>
<keyword evidence="2" id="KW-0472">Membrane</keyword>
<keyword evidence="5" id="KW-1185">Reference proteome</keyword>
<evidence type="ECO:0000256" key="1">
    <source>
        <dbReference type="ARBA" id="ARBA00038048"/>
    </source>
</evidence>
<dbReference type="GO" id="GO:0005739">
    <property type="term" value="C:mitochondrion"/>
    <property type="evidence" value="ECO:0007669"/>
    <property type="project" value="TreeGrafter"/>
</dbReference>
<keyword evidence="2" id="KW-1133">Transmembrane helix</keyword>
<dbReference type="SUPFAM" id="SSF51735">
    <property type="entry name" value="NAD(P)-binding Rossmann-fold domains"/>
    <property type="match status" value="1"/>
</dbReference>
<evidence type="ECO:0000313" key="4">
    <source>
        <dbReference type="EMBL" id="VDK72429.1"/>
    </source>
</evidence>
<feature type="transmembrane region" description="Helical" evidence="2">
    <location>
        <begin position="284"/>
        <end position="301"/>
    </location>
</feature>